<dbReference type="Proteomes" id="UP000031433">
    <property type="component" value="Unassembled WGS sequence"/>
</dbReference>
<dbReference type="InterPro" id="IPR003497">
    <property type="entry name" value="BRO_N_domain"/>
</dbReference>
<reference evidence="2 3" key="1">
    <citation type="submission" date="2015-01" db="EMBL/GenBank/DDBJ databases">
        <title>Genome sequence of the anaerobic bacterium Geobacter soli GSS01, a dissimilatory Fe(III) reducer from soil.</title>
        <authorList>
            <person name="Yang G."/>
            <person name="Zhou S."/>
        </authorList>
    </citation>
    <scope>NUCLEOTIDE SEQUENCE [LARGE SCALE GENOMIC DNA]</scope>
    <source>
        <strain evidence="2 3">GSS01</strain>
    </source>
</reference>
<name>A0A0C1R0W4_9BACT</name>
<protein>
    <submittedName>
        <fullName evidence="2">Phage antirepressor protein</fullName>
    </submittedName>
</protein>
<dbReference type="SMART" id="SM01040">
    <property type="entry name" value="Bro-N"/>
    <property type="match status" value="1"/>
</dbReference>
<evidence type="ECO:0000259" key="1">
    <source>
        <dbReference type="SMART" id="SM01040"/>
    </source>
</evidence>
<organism evidence="2 3">
    <name type="scientific">Geobacter soli</name>
    <dbReference type="NCBI Taxonomy" id="1510391"/>
    <lineage>
        <taxon>Bacteria</taxon>
        <taxon>Pseudomonadati</taxon>
        <taxon>Thermodesulfobacteriota</taxon>
        <taxon>Desulfuromonadia</taxon>
        <taxon>Geobacterales</taxon>
        <taxon>Geobacteraceae</taxon>
        <taxon>Geobacter</taxon>
    </lineage>
</organism>
<dbReference type="Pfam" id="PF02498">
    <property type="entry name" value="Bro-N"/>
    <property type="match status" value="1"/>
</dbReference>
<feature type="domain" description="Bro-N" evidence="1">
    <location>
        <begin position="15"/>
        <end position="114"/>
    </location>
</feature>
<comment type="caution">
    <text evidence="2">The sequence shown here is derived from an EMBL/GenBank/DDBJ whole genome shotgun (WGS) entry which is preliminary data.</text>
</comment>
<dbReference type="EMBL" id="JXBL01000001">
    <property type="protein sequence ID" value="KIE44161.1"/>
    <property type="molecule type" value="Genomic_DNA"/>
</dbReference>
<evidence type="ECO:0000313" key="3">
    <source>
        <dbReference type="Proteomes" id="UP000031433"/>
    </source>
</evidence>
<keyword evidence="3" id="KW-1185">Reference proteome</keyword>
<dbReference type="AlphaFoldDB" id="A0A0C1R0W4"/>
<accession>A0A0C1R0W4</accession>
<proteinExistence type="predicted"/>
<evidence type="ECO:0000313" key="2">
    <source>
        <dbReference type="EMBL" id="KIE44161.1"/>
    </source>
</evidence>
<sequence length="283" mass="32386">MGEGDSQLILFKGKQIRQVFHDDEWFFSIVDVIEAITGTERPRQYWNDLKKQLTEKEGFSELSDFIVQLKMPSSDGKKYNTDAVNTETLFRIVQSIPSPKAEPFKKWLAKVAYERIQEFQNPEIAIKRALLIYKVKGYSDEWINARIQTIVSRKELTREWAKRGIKEGMEYAILTDIISKGTFGLGIQEHKKLKGLNLRTHNLRDHMSPLELALTMLGETTTAELARNTDAQGFKDNEYAATTGGKIAGDTRKSIEKKLGKPVVTRQNFLNSSEEKQEKLPSK</sequence>
<gene>
    <name evidence="2" type="ORF">SE37_06150</name>
</gene>